<dbReference type="Pfam" id="PF04548">
    <property type="entry name" value="AIG1"/>
    <property type="match status" value="1"/>
</dbReference>
<keyword evidence="1" id="KW-0547">Nucleotide-binding</keyword>
<gene>
    <name evidence="4" type="ORF">ARALYDRAFT_669190</name>
</gene>
<dbReference type="Proteomes" id="UP000008694">
    <property type="component" value="Unassembled WGS sequence"/>
</dbReference>
<feature type="domain" description="AIG1-type G" evidence="3">
    <location>
        <begin position="59"/>
        <end position="101"/>
    </location>
</feature>
<dbReference type="InterPro" id="IPR027417">
    <property type="entry name" value="P-loop_NTPase"/>
</dbReference>
<evidence type="ECO:0000313" key="5">
    <source>
        <dbReference type="Proteomes" id="UP000008694"/>
    </source>
</evidence>
<dbReference type="AlphaFoldDB" id="D7LGZ5"/>
<evidence type="ECO:0000259" key="3">
    <source>
        <dbReference type="Pfam" id="PF04548"/>
    </source>
</evidence>
<sequence>MGTCMQELIAGDQNIADQELPSVIYKHSSCSQASGPCCSYSKPGNPYNMAARELPSVTDIVLVGRNGNGKSFTGNTLLGEKLDISKADAGGVTMEENDKLKEKKREIESKSLSEAEVIAMKEQSRMEHEHTMNMMAHEVEHALKQNAETHEEETQHHVIDVSEVLIIKDRPHRFGVIVAQLSNHHLLLFCMFYCFCFFYFCIFPTLL</sequence>
<proteinExistence type="predicted"/>
<dbReference type="Gramene" id="Al_scaffold_0004_1909">
    <property type="protein sequence ID" value="Al_scaffold_0004_1909"/>
    <property type="gene ID" value="Al_scaffold_0004_1909"/>
</dbReference>
<evidence type="ECO:0000256" key="1">
    <source>
        <dbReference type="ARBA" id="ARBA00022741"/>
    </source>
</evidence>
<accession>D7LGZ5</accession>
<protein>
    <submittedName>
        <fullName evidence="4">Predicted protein</fullName>
    </submittedName>
</protein>
<keyword evidence="2" id="KW-0472">Membrane</keyword>
<dbReference type="SUPFAM" id="SSF52540">
    <property type="entry name" value="P-loop containing nucleoside triphosphate hydrolases"/>
    <property type="match status" value="1"/>
</dbReference>
<dbReference type="Gene3D" id="3.40.50.300">
    <property type="entry name" value="P-loop containing nucleotide triphosphate hydrolases"/>
    <property type="match status" value="1"/>
</dbReference>
<keyword evidence="2" id="KW-0812">Transmembrane</keyword>
<dbReference type="GO" id="GO:0005525">
    <property type="term" value="F:GTP binding"/>
    <property type="evidence" value="ECO:0007669"/>
    <property type="project" value="InterPro"/>
</dbReference>
<dbReference type="InterPro" id="IPR006703">
    <property type="entry name" value="G_AIG1"/>
</dbReference>
<dbReference type="EMBL" id="GL348716">
    <property type="protein sequence ID" value="EFH57590.1"/>
    <property type="molecule type" value="Genomic_DNA"/>
</dbReference>
<keyword evidence="5" id="KW-1185">Reference proteome</keyword>
<evidence type="ECO:0000256" key="2">
    <source>
        <dbReference type="SAM" id="Phobius"/>
    </source>
</evidence>
<organism evidence="5">
    <name type="scientific">Arabidopsis lyrata subsp. lyrata</name>
    <name type="common">Lyre-leaved rock-cress</name>
    <dbReference type="NCBI Taxonomy" id="81972"/>
    <lineage>
        <taxon>Eukaryota</taxon>
        <taxon>Viridiplantae</taxon>
        <taxon>Streptophyta</taxon>
        <taxon>Embryophyta</taxon>
        <taxon>Tracheophyta</taxon>
        <taxon>Spermatophyta</taxon>
        <taxon>Magnoliopsida</taxon>
        <taxon>eudicotyledons</taxon>
        <taxon>Gunneridae</taxon>
        <taxon>Pentapetalae</taxon>
        <taxon>rosids</taxon>
        <taxon>malvids</taxon>
        <taxon>Brassicales</taxon>
        <taxon>Brassicaceae</taxon>
        <taxon>Camelineae</taxon>
        <taxon>Arabidopsis</taxon>
    </lineage>
</organism>
<reference evidence="5" key="1">
    <citation type="journal article" date="2011" name="Nat. Genet.">
        <title>The Arabidopsis lyrata genome sequence and the basis of rapid genome size change.</title>
        <authorList>
            <person name="Hu T.T."/>
            <person name="Pattyn P."/>
            <person name="Bakker E.G."/>
            <person name="Cao J."/>
            <person name="Cheng J.-F."/>
            <person name="Clark R.M."/>
            <person name="Fahlgren N."/>
            <person name="Fawcett J.A."/>
            <person name="Grimwood J."/>
            <person name="Gundlach H."/>
            <person name="Haberer G."/>
            <person name="Hollister J.D."/>
            <person name="Ossowski S."/>
            <person name="Ottilar R.P."/>
            <person name="Salamov A.A."/>
            <person name="Schneeberger K."/>
            <person name="Spannagl M."/>
            <person name="Wang X."/>
            <person name="Yang L."/>
            <person name="Nasrallah M.E."/>
            <person name="Bergelson J."/>
            <person name="Carrington J.C."/>
            <person name="Gaut B.S."/>
            <person name="Schmutz J."/>
            <person name="Mayer K.F.X."/>
            <person name="Van de Peer Y."/>
            <person name="Grigoriev I.V."/>
            <person name="Nordborg M."/>
            <person name="Weigel D."/>
            <person name="Guo Y.-L."/>
        </authorList>
    </citation>
    <scope>NUCLEOTIDE SEQUENCE [LARGE SCALE GENOMIC DNA]</scope>
    <source>
        <strain evidence="5">cv. MN47</strain>
    </source>
</reference>
<feature type="transmembrane region" description="Helical" evidence="2">
    <location>
        <begin position="186"/>
        <end position="206"/>
    </location>
</feature>
<name>D7LGZ5_ARALL</name>
<evidence type="ECO:0000313" key="4">
    <source>
        <dbReference type="EMBL" id="EFH57590.1"/>
    </source>
</evidence>
<dbReference type="HOGENOM" id="CLU_1130414_0_0_1"/>
<keyword evidence="2" id="KW-1133">Transmembrane helix</keyword>